<reference evidence="2 4" key="1">
    <citation type="submission" date="2019-05" db="EMBL/GenBank/DDBJ databases">
        <title>Mikania micrantha, genome provides insights into the molecular mechanism of rapid growth.</title>
        <authorList>
            <person name="Liu B."/>
        </authorList>
    </citation>
    <scope>NUCLEOTIDE SEQUENCE [LARGE SCALE GENOMIC DNA]</scope>
    <source>
        <strain evidence="2">NLD-2019</strain>
        <tissue evidence="2">Leaf</tissue>
    </source>
</reference>
<dbReference type="EMBL" id="SZYD01000012">
    <property type="protein sequence ID" value="KAD4585022.1"/>
    <property type="molecule type" value="Genomic_DNA"/>
</dbReference>
<gene>
    <name evidence="2" type="ORF">E3N88_22623</name>
    <name evidence="3" type="ORF">E3N88_22665</name>
</gene>
<feature type="compositionally biased region" description="Polar residues" evidence="1">
    <location>
        <begin position="147"/>
        <end position="158"/>
    </location>
</feature>
<evidence type="ECO:0000313" key="2">
    <source>
        <dbReference type="EMBL" id="KAD4585022.1"/>
    </source>
</evidence>
<comment type="caution">
    <text evidence="2">The sequence shown here is derived from an EMBL/GenBank/DDBJ whole genome shotgun (WGS) entry which is preliminary data.</text>
</comment>
<proteinExistence type="predicted"/>
<dbReference type="OrthoDB" id="1911663at2759"/>
<dbReference type="EMBL" id="SZYD01000012">
    <property type="protein sequence ID" value="KAD4585064.1"/>
    <property type="molecule type" value="Genomic_DNA"/>
</dbReference>
<name>A0A5N6NAX3_9ASTR</name>
<dbReference type="Pfam" id="PF07911">
    <property type="entry name" value="DUF1677"/>
    <property type="match status" value="1"/>
</dbReference>
<evidence type="ECO:0000313" key="4">
    <source>
        <dbReference type="Proteomes" id="UP000326396"/>
    </source>
</evidence>
<evidence type="ECO:0000256" key="1">
    <source>
        <dbReference type="SAM" id="MobiDB-lite"/>
    </source>
</evidence>
<dbReference type="Proteomes" id="UP000326396">
    <property type="component" value="Linkage Group LG2"/>
</dbReference>
<evidence type="ECO:0000313" key="3">
    <source>
        <dbReference type="EMBL" id="KAD4585064.1"/>
    </source>
</evidence>
<dbReference type="PANTHER" id="PTHR33108">
    <property type="entry name" value="OS01G0745000 PROTEIN"/>
    <property type="match status" value="1"/>
</dbReference>
<feature type="region of interest" description="Disordered" evidence="1">
    <location>
        <begin position="139"/>
        <end position="158"/>
    </location>
</feature>
<dbReference type="AlphaFoldDB" id="A0A5N6NAX3"/>
<protein>
    <recommendedName>
        <fullName evidence="5">DUF1677 domain-containing protein</fullName>
    </recommendedName>
</protein>
<evidence type="ECO:0008006" key="5">
    <source>
        <dbReference type="Google" id="ProtNLM"/>
    </source>
</evidence>
<accession>A0A5N6NAX3</accession>
<sequence>MSNKFLFNCYQQSKVEEEEFERREISTAVMNDTTVIPMNVTVKSTELEFAKCDCCGLTEECTPAYIQNIRERYHGNWMCGLCGEAVNDELVRSERLINTEEAMKRHMDFCRKSTSSSDPPPNPAIDLITAMRQILRRSLDSPRTLRSMPSSPLRSTDSIRLSRRLSMSESCLTNLALESSSSYTDLQELMK</sequence>
<dbReference type="PANTHER" id="PTHR33108:SF32">
    <property type="entry name" value="DUF1677 FAMILY PROTEIN (DUF1677)"/>
    <property type="match status" value="1"/>
</dbReference>
<dbReference type="InterPro" id="IPR012876">
    <property type="entry name" value="DUF1677_pln"/>
</dbReference>
<organism evidence="2 4">
    <name type="scientific">Mikania micrantha</name>
    <name type="common">bitter vine</name>
    <dbReference type="NCBI Taxonomy" id="192012"/>
    <lineage>
        <taxon>Eukaryota</taxon>
        <taxon>Viridiplantae</taxon>
        <taxon>Streptophyta</taxon>
        <taxon>Embryophyta</taxon>
        <taxon>Tracheophyta</taxon>
        <taxon>Spermatophyta</taxon>
        <taxon>Magnoliopsida</taxon>
        <taxon>eudicotyledons</taxon>
        <taxon>Gunneridae</taxon>
        <taxon>Pentapetalae</taxon>
        <taxon>asterids</taxon>
        <taxon>campanulids</taxon>
        <taxon>Asterales</taxon>
        <taxon>Asteraceae</taxon>
        <taxon>Asteroideae</taxon>
        <taxon>Heliantheae alliance</taxon>
        <taxon>Eupatorieae</taxon>
        <taxon>Mikania</taxon>
    </lineage>
</organism>
<keyword evidence="4" id="KW-1185">Reference proteome</keyword>